<accession>A0ABW6UUC5</accession>
<dbReference type="Proteomes" id="UP001602058">
    <property type="component" value="Unassembled WGS sequence"/>
</dbReference>
<dbReference type="RefSeq" id="WP_387892453.1">
    <property type="nucleotide sequence ID" value="NZ_JBIAWJ010000031.1"/>
</dbReference>
<evidence type="ECO:0000313" key="2">
    <source>
        <dbReference type="Proteomes" id="UP001602058"/>
    </source>
</evidence>
<protein>
    <submittedName>
        <fullName evidence="1">Uncharacterized protein</fullName>
    </submittedName>
</protein>
<dbReference type="EMBL" id="JBIAWJ010000031">
    <property type="protein sequence ID" value="MFF4526976.1"/>
    <property type="molecule type" value="Genomic_DNA"/>
</dbReference>
<proteinExistence type="predicted"/>
<reference evidence="1 2" key="1">
    <citation type="submission" date="2024-10" db="EMBL/GenBank/DDBJ databases">
        <title>The Natural Products Discovery Center: Release of the First 8490 Sequenced Strains for Exploring Actinobacteria Biosynthetic Diversity.</title>
        <authorList>
            <person name="Kalkreuter E."/>
            <person name="Kautsar S.A."/>
            <person name="Yang D."/>
            <person name="Bader C.D."/>
            <person name="Teijaro C.N."/>
            <person name="Fluegel L."/>
            <person name="Davis C.M."/>
            <person name="Simpson J.R."/>
            <person name="Lauterbach L."/>
            <person name="Steele A.D."/>
            <person name="Gui C."/>
            <person name="Meng S."/>
            <person name="Li G."/>
            <person name="Viehrig K."/>
            <person name="Ye F."/>
            <person name="Su P."/>
            <person name="Kiefer A.F."/>
            <person name="Nichols A."/>
            <person name="Cepeda A.J."/>
            <person name="Yan W."/>
            <person name="Fan B."/>
            <person name="Jiang Y."/>
            <person name="Adhikari A."/>
            <person name="Zheng C.-J."/>
            <person name="Schuster L."/>
            <person name="Cowan T.M."/>
            <person name="Smanski M.J."/>
            <person name="Chevrette M.G."/>
            <person name="De Carvalho L.P.S."/>
            <person name="Shen B."/>
        </authorList>
    </citation>
    <scope>NUCLEOTIDE SEQUENCE [LARGE SCALE GENOMIC DNA]</scope>
    <source>
        <strain evidence="1 2">NPDC001390</strain>
    </source>
</reference>
<organism evidence="1 2">
    <name type="scientific">Streptomyces bluensis</name>
    <dbReference type="NCBI Taxonomy" id="33897"/>
    <lineage>
        <taxon>Bacteria</taxon>
        <taxon>Bacillati</taxon>
        <taxon>Actinomycetota</taxon>
        <taxon>Actinomycetes</taxon>
        <taxon>Kitasatosporales</taxon>
        <taxon>Streptomycetaceae</taxon>
        <taxon>Streptomyces</taxon>
    </lineage>
</organism>
<comment type="caution">
    <text evidence="1">The sequence shown here is derived from an EMBL/GenBank/DDBJ whole genome shotgun (WGS) entry which is preliminary data.</text>
</comment>
<sequence>MSAAEEHCENCRHLQGKIAVLKAEDVVAKAEIRDKLEQLVAQGADITPLLDRMAEDGYDVESLLFG</sequence>
<gene>
    <name evidence="1" type="ORF">ACFY1D_37025</name>
</gene>
<keyword evidence="2" id="KW-1185">Reference proteome</keyword>
<name>A0ABW6UUC5_9ACTN</name>
<evidence type="ECO:0000313" key="1">
    <source>
        <dbReference type="EMBL" id="MFF4526976.1"/>
    </source>
</evidence>